<keyword evidence="5 6" id="KW-0269">Exonuclease</keyword>
<dbReference type="Proteomes" id="UP000230392">
    <property type="component" value="Unassembled WGS sequence"/>
</dbReference>
<organism evidence="7 8">
    <name type="scientific">bacterium (Candidatus Ratteibacteria) CG23_combo_of_CG06-09_8_20_14_all_48_7</name>
    <dbReference type="NCBI Taxonomy" id="2014292"/>
    <lineage>
        <taxon>Bacteria</taxon>
        <taxon>Candidatus Ratteibacteria</taxon>
    </lineage>
</organism>
<dbReference type="GO" id="GO:0005829">
    <property type="term" value="C:cytosol"/>
    <property type="evidence" value="ECO:0007669"/>
    <property type="project" value="TreeGrafter"/>
</dbReference>
<comment type="subcellular location">
    <subcellularLocation>
        <location evidence="6">Cytoplasm</location>
    </subcellularLocation>
</comment>
<evidence type="ECO:0000256" key="4">
    <source>
        <dbReference type="ARBA" id="ARBA00022801"/>
    </source>
</evidence>
<keyword evidence="3 6" id="KW-0540">Nuclease</keyword>
<keyword evidence="4 6" id="KW-0378">Hydrolase</keyword>
<dbReference type="EC" id="3.1.11.6" evidence="6"/>
<sequence length="74" mass="8273">MKFEDALKRLEEIVAKLETGNLPLEESLKLFEEGVTLVRFSNEKLTEAQQKVALLLKDQEGNITGSQPLGVDTE</sequence>
<comment type="subunit">
    <text evidence="6">Heterooligomer composed of large and small subunits.</text>
</comment>
<accession>A0A2G9YAW4</accession>
<dbReference type="SUPFAM" id="SSF116842">
    <property type="entry name" value="XseB-like"/>
    <property type="match status" value="1"/>
</dbReference>
<name>A0A2G9YAW4_9BACT</name>
<evidence type="ECO:0000313" key="8">
    <source>
        <dbReference type="Proteomes" id="UP000230392"/>
    </source>
</evidence>
<dbReference type="GO" id="GO:0006308">
    <property type="term" value="P:DNA catabolic process"/>
    <property type="evidence" value="ECO:0007669"/>
    <property type="project" value="UniProtKB-UniRule"/>
</dbReference>
<dbReference type="Pfam" id="PF02609">
    <property type="entry name" value="Exonuc_VII_S"/>
    <property type="match status" value="1"/>
</dbReference>
<dbReference type="GO" id="GO:0008855">
    <property type="term" value="F:exodeoxyribonuclease VII activity"/>
    <property type="evidence" value="ECO:0007669"/>
    <property type="project" value="UniProtKB-UniRule"/>
</dbReference>
<dbReference type="InterPro" id="IPR003761">
    <property type="entry name" value="Exonuc_VII_S"/>
</dbReference>
<dbReference type="GO" id="GO:0009318">
    <property type="term" value="C:exodeoxyribonuclease VII complex"/>
    <property type="evidence" value="ECO:0007669"/>
    <property type="project" value="UniProtKB-UniRule"/>
</dbReference>
<keyword evidence="2 6" id="KW-0963">Cytoplasm</keyword>
<dbReference type="AlphaFoldDB" id="A0A2G9YAW4"/>
<evidence type="ECO:0000313" key="7">
    <source>
        <dbReference type="EMBL" id="PIP16358.1"/>
    </source>
</evidence>
<dbReference type="PIRSF" id="PIRSF006488">
    <property type="entry name" value="Exonuc_VII_S"/>
    <property type="match status" value="1"/>
</dbReference>
<dbReference type="InterPro" id="IPR037004">
    <property type="entry name" value="Exonuc_VII_ssu_sf"/>
</dbReference>
<dbReference type="Gene3D" id="1.10.287.1040">
    <property type="entry name" value="Exonuclease VII, small subunit"/>
    <property type="match status" value="1"/>
</dbReference>
<dbReference type="PANTHER" id="PTHR34137">
    <property type="entry name" value="EXODEOXYRIBONUCLEASE 7 SMALL SUBUNIT"/>
    <property type="match status" value="1"/>
</dbReference>
<evidence type="ECO:0000256" key="2">
    <source>
        <dbReference type="ARBA" id="ARBA00022490"/>
    </source>
</evidence>
<dbReference type="NCBIfam" id="TIGR01280">
    <property type="entry name" value="xseB"/>
    <property type="match status" value="1"/>
</dbReference>
<dbReference type="NCBIfam" id="NF002140">
    <property type="entry name" value="PRK00977.1-4"/>
    <property type="match status" value="1"/>
</dbReference>
<dbReference type="PANTHER" id="PTHR34137:SF1">
    <property type="entry name" value="EXODEOXYRIBONUCLEASE 7 SMALL SUBUNIT"/>
    <property type="match status" value="1"/>
</dbReference>
<gene>
    <name evidence="6 7" type="primary">xseB</name>
    <name evidence="7" type="ORF">COX46_02735</name>
</gene>
<comment type="catalytic activity">
    <reaction evidence="6">
        <text>Exonucleolytic cleavage in either 5'- to 3'- or 3'- to 5'-direction to yield nucleoside 5'-phosphates.</text>
        <dbReference type="EC" id="3.1.11.6"/>
    </reaction>
</comment>
<comment type="caution">
    <text evidence="7">The sequence shown here is derived from an EMBL/GenBank/DDBJ whole genome shotgun (WGS) entry which is preliminary data.</text>
</comment>
<comment type="similarity">
    <text evidence="1 6">Belongs to the XseB family.</text>
</comment>
<dbReference type="EMBL" id="PCRF01000131">
    <property type="protein sequence ID" value="PIP16358.1"/>
    <property type="molecule type" value="Genomic_DNA"/>
</dbReference>
<evidence type="ECO:0000256" key="5">
    <source>
        <dbReference type="ARBA" id="ARBA00022839"/>
    </source>
</evidence>
<evidence type="ECO:0000256" key="1">
    <source>
        <dbReference type="ARBA" id="ARBA00009998"/>
    </source>
</evidence>
<proteinExistence type="inferred from homology"/>
<evidence type="ECO:0000256" key="3">
    <source>
        <dbReference type="ARBA" id="ARBA00022722"/>
    </source>
</evidence>
<protein>
    <recommendedName>
        <fullName evidence="6">Exodeoxyribonuclease 7 small subunit</fullName>
        <ecNumber evidence="6">3.1.11.6</ecNumber>
    </recommendedName>
    <alternativeName>
        <fullName evidence="6">Exodeoxyribonuclease VII small subunit</fullName>
        <shortName evidence="6">Exonuclease VII small subunit</shortName>
    </alternativeName>
</protein>
<evidence type="ECO:0000256" key="6">
    <source>
        <dbReference type="HAMAP-Rule" id="MF_00337"/>
    </source>
</evidence>
<reference evidence="7 8" key="1">
    <citation type="submission" date="2017-09" db="EMBL/GenBank/DDBJ databases">
        <title>Depth-based differentiation of microbial function through sediment-hosted aquifers and enrichment of novel symbionts in the deep terrestrial subsurface.</title>
        <authorList>
            <person name="Probst A.J."/>
            <person name="Ladd B."/>
            <person name="Jarett J.K."/>
            <person name="Geller-Mcgrath D.E."/>
            <person name="Sieber C.M."/>
            <person name="Emerson J.B."/>
            <person name="Anantharaman K."/>
            <person name="Thomas B.C."/>
            <person name="Malmstrom R."/>
            <person name="Stieglmeier M."/>
            <person name="Klingl A."/>
            <person name="Woyke T."/>
            <person name="Ryan C.M."/>
            <person name="Banfield J.F."/>
        </authorList>
    </citation>
    <scope>NUCLEOTIDE SEQUENCE [LARGE SCALE GENOMIC DNA]</scope>
    <source>
        <strain evidence="7">CG23_combo_of_CG06-09_8_20_14_all_48_7</strain>
    </source>
</reference>
<comment type="function">
    <text evidence="6">Bidirectionally degrades single-stranded DNA into large acid-insoluble oligonucleotides, which are then degraded further into small acid-soluble oligonucleotides.</text>
</comment>
<dbReference type="HAMAP" id="MF_00337">
    <property type="entry name" value="Exonuc_7_S"/>
    <property type="match status" value="1"/>
</dbReference>